<proteinExistence type="predicted"/>
<comment type="caution">
    <text evidence="5">The sequence shown here is derived from an EMBL/GenBank/DDBJ whole genome shotgun (WGS) entry which is preliminary data.</text>
</comment>
<dbReference type="Pfam" id="PF04355">
    <property type="entry name" value="BamE"/>
    <property type="match status" value="1"/>
</dbReference>
<evidence type="ECO:0000256" key="2">
    <source>
        <dbReference type="ARBA" id="ARBA00023136"/>
    </source>
</evidence>
<evidence type="ECO:0000256" key="3">
    <source>
        <dbReference type="SAM" id="SignalP"/>
    </source>
</evidence>
<evidence type="ECO:0000313" key="6">
    <source>
        <dbReference type="Proteomes" id="UP001155128"/>
    </source>
</evidence>
<keyword evidence="1 3" id="KW-0732">Signal</keyword>
<gene>
    <name evidence="5" type="primary">bamE</name>
    <name evidence="5" type="ORF">NDO55_09920</name>
</gene>
<reference evidence="5" key="1">
    <citation type="submission" date="2022-06" db="EMBL/GenBank/DDBJ databases">
        <title>Sphingomicrobium sedimins sp. nov., a marine bacterium isolated from tidal flat.</title>
        <authorList>
            <person name="Kim C.-H."/>
            <person name="Yoo Y."/>
            <person name="Kim J.-J."/>
        </authorList>
    </citation>
    <scope>NUCLEOTIDE SEQUENCE</scope>
    <source>
        <strain evidence="5">GRR-S6-50</strain>
    </source>
</reference>
<feature type="chain" id="PRO_5040990820" evidence="3">
    <location>
        <begin position="28"/>
        <end position="158"/>
    </location>
</feature>
<organism evidence="5 6">
    <name type="scientific">Sphingomicrobium sediminis</name>
    <dbReference type="NCBI Taxonomy" id="2950949"/>
    <lineage>
        <taxon>Bacteria</taxon>
        <taxon>Pseudomonadati</taxon>
        <taxon>Pseudomonadota</taxon>
        <taxon>Alphaproteobacteria</taxon>
        <taxon>Sphingomonadales</taxon>
        <taxon>Sphingomonadaceae</taxon>
        <taxon>Sphingomicrobium</taxon>
    </lineage>
</organism>
<sequence>MKKWDYLMRGNRLFAAAIVALSLSACAGIRDNSGYIYNEELATSIEPGIDNRDSVQATLGQPTFVGQFSDSDWYYVSRRTGTFAFRQPRMTDTRIVRIRFDEAGNVLDVSERGPEAVASIDPEGDTTPTLGRERSFFEEIFGNIGQVNQGGLQAPQQQ</sequence>
<evidence type="ECO:0000256" key="1">
    <source>
        <dbReference type="ARBA" id="ARBA00022729"/>
    </source>
</evidence>
<dbReference type="RefSeq" id="WP_252114815.1">
    <property type="nucleotide sequence ID" value="NZ_JAMSHT010000001.1"/>
</dbReference>
<name>A0A9X2EHI2_9SPHN</name>
<dbReference type="GO" id="GO:0019867">
    <property type="term" value="C:outer membrane"/>
    <property type="evidence" value="ECO:0007669"/>
    <property type="project" value="InterPro"/>
</dbReference>
<evidence type="ECO:0000313" key="5">
    <source>
        <dbReference type="EMBL" id="MCM8558138.1"/>
    </source>
</evidence>
<dbReference type="Proteomes" id="UP001155128">
    <property type="component" value="Unassembled WGS sequence"/>
</dbReference>
<dbReference type="EMBL" id="JAMSHT010000001">
    <property type="protein sequence ID" value="MCM8558138.1"/>
    <property type="molecule type" value="Genomic_DNA"/>
</dbReference>
<evidence type="ECO:0000259" key="4">
    <source>
        <dbReference type="Pfam" id="PF04355"/>
    </source>
</evidence>
<keyword evidence="2" id="KW-0472">Membrane</keyword>
<dbReference type="InterPro" id="IPR007450">
    <property type="entry name" value="BamE_dom"/>
</dbReference>
<keyword evidence="6" id="KW-1185">Reference proteome</keyword>
<dbReference type="Gene3D" id="3.30.1450.10">
    <property type="match status" value="1"/>
</dbReference>
<protein>
    <submittedName>
        <fullName evidence="5">Outer membrane protein assembly factor BamE</fullName>
    </submittedName>
</protein>
<dbReference type="InterPro" id="IPR037873">
    <property type="entry name" value="BamE-like"/>
</dbReference>
<feature type="signal peptide" evidence="3">
    <location>
        <begin position="1"/>
        <end position="27"/>
    </location>
</feature>
<feature type="domain" description="Outer membrane protein assembly factor BamE" evidence="4">
    <location>
        <begin position="34"/>
        <end position="106"/>
    </location>
</feature>
<dbReference type="PROSITE" id="PS51257">
    <property type="entry name" value="PROKAR_LIPOPROTEIN"/>
    <property type="match status" value="1"/>
</dbReference>
<accession>A0A9X2EHI2</accession>
<dbReference type="AlphaFoldDB" id="A0A9X2EHI2"/>